<evidence type="ECO:0000256" key="13">
    <source>
        <dbReference type="PIRSR" id="PIRSR005096-2"/>
    </source>
</evidence>
<evidence type="ECO:0000256" key="9">
    <source>
        <dbReference type="ARBA" id="ARBA00023235"/>
    </source>
</evidence>
<dbReference type="PROSITE" id="PS51257">
    <property type="entry name" value="PROKAR_LIPOPROTEIN"/>
    <property type="match status" value="1"/>
</dbReference>
<dbReference type="AlphaFoldDB" id="A0A5D4H1G1"/>
<dbReference type="InterPro" id="IPR015443">
    <property type="entry name" value="Aldose_1-epimerase"/>
</dbReference>
<dbReference type="GO" id="GO:0006006">
    <property type="term" value="P:glucose metabolic process"/>
    <property type="evidence" value="ECO:0007669"/>
    <property type="project" value="TreeGrafter"/>
</dbReference>
<keyword evidence="9 11" id="KW-0413">Isomerase</keyword>
<dbReference type="GO" id="GO:0004034">
    <property type="term" value="F:aldose 1-epimerase activity"/>
    <property type="evidence" value="ECO:0007669"/>
    <property type="project" value="UniProtKB-EC"/>
</dbReference>
<dbReference type="Gene3D" id="2.70.98.10">
    <property type="match status" value="1"/>
</dbReference>
<dbReference type="UniPathway" id="UPA00242"/>
<comment type="catalytic activity">
    <reaction evidence="1 11">
        <text>alpha-D-glucose = beta-D-glucose</text>
        <dbReference type="Rhea" id="RHEA:10264"/>
        <dbReference type="ChEBI" id="CHEBI:15903"/>
        <dbReference type="ChEBI" id="CHEBI:17925"/>
        <dbReference type="EC" id="5.1.3.3"/>
    </reaction>
</comment>
<feature type="active site" description="Proton acceptor" evidence="12">
    <location>
        <position position="348"/>
    </location>
</feature>
<dbReference type="InterPro" id="IPR011013">
    <property type="entry name" value="Gal_mutarotase_sf_dom"/>
</dbReference>
<name>A0A5D4H1G1_9SPHI</name>
<comment type="pathway">
    <text evidence="3 11">Carbohydrate metabolism; hexose metabolism.</text>
</comment>
<feature type="signal peptide" evidence="15">
    <location>
        <begin position="1"/>
        <end position="18"/>
    </location>
</feature>
<evidence type="ECO:0000256" key="1">
    <source>
        <dbReference type="ARBA" id="ARBA00001614"/>
    </source>
</evidence>
<evidence type="ECO:0000256" key="10">
    <source>
        <dbReference type="ARBA" id="ARBA00023277"/>
    </source>
</evidence>
<organism evidence="16 17">
    <name type="scientific">Sphingobacterium phlebotomi</name>
    <dbReference type="NCBI Taxonomy" id="2605433"/>
    <lineage>
        <taxon>Bacteria</taxon>
        <taxon>Pseudomonadati</taxon>
        <taxon>Bacteroidota</taxon>
        <taxon>Sphingobacteriia</taxon>
        <taxon>Sphingobacteriales</taxon>
        <taxon>Sphingobacteriaceae</taxon>
        <taxon>Sphingobacterium</taxon>
    </lineage>
</organism>
<evidence type="ECO:0000256" key="8">
    <source>
        <dbReference type="ARBA" id="ARBA00022837"/>
    </source>
</evidence>
<evidence type="ECO:0000256" key="11">
    <source>
        <dbReference type="PIRNR" id="PIRNR005096"/>
    </source>
</evidence>
<proteinExistence type="inferred from homology"/>
<dbReference type="InterPro" id="IPR047215">
    <property type="entry name" value="Galactose_mutarotase-like"/>
</dbReference>
<feature type="binding site" evidence="14">
    <location>
        <begin position="211"/>
        <end position="213"/>
    </location>
    <ligand>
        <name>beta-D-galactose</name>
        <dbReference type="ChEBI" id="CHEBI:27667"/>
    </ligand>
</feature>
<reference evidence="16 17" key="1">
    <citation type="submission" date="2019-08" db="EMBL/GenBank/DDBJ databases">
        <title>Phlebobacter frassis gen. nov. sp. nov., a new member of family Sphingobacteriaceae isolated from sand fly rearing media.</title>
        <authorList>
            <person name="Kakumanu M.L."/>
            <person name="Marayati B.F."/>
            <person name="Wada-Katsumata A."/>
            <person name="Wasserberg G."/>
            <person name="Schal C."/>
            <person name="Apperson C.S."/>
            <person name="Ponnusamy L."/>
        </authorList>
    </citation>
    <scope>NUCLEOTIDE SEQUENCE [LARGE SCALE GENOMIC DNA]</scope>
    <source>
        <strain evidence="16 17">SSI9</strain>
    </source>
</reference>
<feature type="active site" description="Proton donor" evidence="12">
    <location>
        <position position="211"/>
    </location>
</feature>
<dbReference type="InterPro" id="IPR008183">
    <property type="entry name" value="Aldose_1/G6P_1-epimerase"/>
</dbReference>
<dbReference type="RefSeq" id="WP_148920110.1">
    <property type="nucleotide sequence ID" value="NZ_VTAV01000012.1"/>
</dbReference>
<dbReference type="NCBIfam" id="NF008277">
    <property type="entry name" value="PRK11055.1"/>
    <property type="match status" value="1"/>
</dbReference>
<dbReference type="Pfam" id="PF01263">
    <property type="entry name" value="Aldose_epim"/>
    <property type="match status" value="1"/>
</dbReference>
<evidence type="ECO:0000256" key="6">
    <source>
        <dbReference type="ARBA" id="ARBA00013185"/>
    </source>
</evidence>
<comment type="similarity">
    <text evidence="4 11">Belongs to the aldose epimerase family.</text>
</comment>
<keyword evidence="15" id="KW-0732">Signal</keyword>
<dbReference type="GO" id="GO:0030246">
    <property type="term" value="F:carbohydrate binding"/>
    <property type="evidence" value="ECO:0007669"/>
    <property type="project" value="InterPro"/>
</dbReference>
<gene>
    <name evidence="16" type="ORF">FXV77_15295</name>
</gene>
<comment type="caution">
    <text evidence="16">The sequence shown here is derived from an EMBL/GenBank/DDBJ whole genome shotgun (WGS) entry which is preliminary data.</text>
</comment>
<evidence type="ECO:0000256" key="3">
    <source>
        <dbReference type="ARBA" id="ARBA00005028"/>
    </source>
</evidence>
<dbReference type="PANTHER" id="PTHR10091:SF0">
    <property type="entry name" value="GALACTOSE MUTAROTASE"/>
    <property type="match status" value="1"/>
</dbReference>
<evidence type="ECO:0000256" key="12">
    <source>
        <dbReference type="PIRSR" id="PIRSR005096-1"/>
    </source>
</evidence>
<dbReference type="GO" id="GO:0033499">
    <property type="term" value="P:galactose catabolic process via UDP-galactose, Leloir pathway"/>
    <property type="evidence" value="ECO:0007669"/>
    <property type="project" value="TreeGrafter"/>
</dbReference>
<feature type="binding site" evidence="13">
    <location>
        <position position="283"/>
    </location>
    <ligand>
        <name>beta-D-galactose</name>
        <dbReference type="ChEBI" id="CHEBI:27667"/>
    </ligand>
</feature>
<comment type="subunit">
    <text evidence="5">Monomer.</text>
</comment>
<dbReference type="InterPro" id="IPR018052">
    <property type="entry name" value="Ald1_epimerase_CS"/>
</dbReference>
<evidence type="ECO:0000256" key="5">
    <source>
        <dbReference type="ARBA" id="ARBA00011245"/>
    </source>
</evidence>
<keyword evidence="17" id="KW-1185">Reference proteome</keyword>
<dbReference type="InterPro" id="IPR014718">
    <property type="entry name" value="GH-type_carb-bd"/>
</dbReference>
<comment type="cofactor">
    <cofactor evidence="2">
        <name>Ca(2+)</name>
        <dbReference type="ChEBI" id="CHEBI:29108"/>
    </cofactor>
</comment>
<evidence type="ECO:0000256" key="2">
    <source>
        <dbReference type="ARBA" id="ARBA00001913"/>
    </source>
</evidence>
<sequence length="383" mass="41992">MKRKIFIALLASASLAYACQQGANKGETGETTSDSTEQQKAFDAVIDGKDVKLYALKNDRLHVTLTNYGARLVSLNVKGKEDKQTDVILGYDTADEFKQNASNYYGAIVGRYGNRIGNATFTVNGTTYELEKNNGENSLHGGTNGVYNKVWDVEDASNTAITLAYTSPDGEAGYPGTVTMKVTYSLTDEGGLVIDYEGSTDKETVLNLTNHAYFNLNGEGDSTILDHELQIDADAITEVNETLIPTGKSLPVDGTAFDFRKPQTIGSRIDTDNEQLKVGKGYDHNFELVKGEGFRKVASVYAPKTGIEMQILTTEPGLQFYSGNFMTDSDPKGKEGKGYPFRSAFCLETQHFPDSPNQPSFPSTVLKPGEQYTSKTEYRFFVK</sequence>
<dbReference type="Proteomes" id="UP000322362">
    <property type="component" value="Unassembled WGS sequence"/>
</dbReference>
<evidence type="ECO:0000256" key="7">
    <source>
        <dbReference type="ARBA" id="ARBA00014165"/>
    </source>
</evidence>
<dbReference type="EC" id="5.1.3.3" evidence="6 11"/>
<protein>
    <recommendedName>
        <fullName evidence="7 11">Aldose 1-epimerase</fullName>
        <ecNumber evidence="6 11">5.1.3.3</ecNumber>
    </recommendedName>
</protein>
<keyword evidence="8" id="KW-0106">Calcium</keyword>
<dbReference type="PROSITE" id="PS00545">
    <property type="entry name" value="ALDOSE_1_EPIMERASE"/>
    <property type="match status" value="1"/>
</dbReference>
<dbReference type="EMBL" id="VTAV01000012">
    <property type="protein sequence ID" value="TYR34387.1"/>
    <property type="molecule type" value="Genomic_DNA"/>
</dbReference>
<evidence type="ECO:0000256" key="15">
    <source>
        <dbReference type="SAM" id="SignalP"/>
    </source>
</evidence>
<feature type="chain" id="PRO_5023100700" description="Aldose 1-epimerase" evidence="15">
    <location>
        <begin position="19"/>
        <end position="383"/>
    </location>
</feature>
<accession>A0A5D4H1G1</accession>
<feature type="binding site" evidence="14">
    <location>
        <begin position="114"/>
        <end position="115"/>
    </location>
    <ligand>
        <name>beta-D-galactose</name>
        <dbReference type="ChEBI" id="CHEBI:27667"/>
    </ligand>
</feature>
<evidence type="ECO:0000313" key="17">
    <source>
        <dbReference type="Proteomes" id="UP000322362"/>
    </source>
</evidence>
<evidence type="ECO:0000313" key="16">
    <source>
        <dbReference type="EMBL" id="TYR34387.1"/>
    </source>
</evidence>
<evidence type="ECO:0000256" key="14">
    <source>
        <dbReference type="PIRSR" id="PIRSR005096-3"/>
    </source>
</evidence>
<dbReference type="CDD" id="cd09019">
    <property type="entry name" value="galactose_mutarotase_like"/>
    <property type="match status" value="1"/>
</dbReference>
<dbReference type="SUPFAM" id="SSF74650">
    <property type="entry name" value="Galactose mutarotase-like"/>
    <property type="match status" value="1"/>
</dbReference>
<dbReference type="GO" id="GO:0005737">
    <property type="term" value="C:cytoplasm"/>
    <property type="evidence" value="ECO:0007669"/>
    <property type="project" value="TreeGrafter"/>
</dbReference>
<dbReference type="PIRSF" id="PIRSF005096">
    <property type="entry name" value="GALM"/>
    <property type="match status" value="1"/>
</dbReference>
<keyword evidence="10 11" id="KW-0119">Carbohydrate metabolism</keyword>
<dbReference type="PANTHER" id="PTHR10091">
    <property type="entry name" value="ALDOSE-1-EPIMERASE"/>
    <property type="match status" value="1"/>
</dbReference>
<evidence type="ECO:0000256" key="4">
    <source>
        <dbReference type="ARBA" id="ARBA00006206"/>
    </source>
</evidence>